<dbReference type="AlphaFoldDB" id="A0A421CTX2"/>
<evidence type="ECO:0000313" key="7">
    <source>
        <dbReference type="Proteomes" id="UP000215289"/>
    </source>
</evidence>
<evidence type="ECO:0000256" key="1">
    <source>
        <dbReference type="ARBA" id="ARBA00001946"/>
    </source>
</evidence>
<dbReference type="PANTHER" id="PTHR35201">
    <property type="entry name" value="TERPENE SYNTHASE"/>
    <property type="match status" value="1"/>
</dbReference>
<dbReference type="SUPFAM" id="SSF48576">
    <property type="entry name" value="Terpenoid synthases"/>
    <property type="match status" value="1"/>
</dbReference>
<evidence type="ECO:0000256" key="3">
    <source>
        <dbReference type="ARBA" id="ARBA00022842"/>
    </source>
</evidence>
<gene>
    <name evidence="6" type="ORF">CFD26_101135</name>
</gene>
<accession>A0A421CTX2</accession>
<dbReference type="EMBL" id="NIDN02000358">
    <property type="protein sequence ID" value="RLL93244.1"/>
    <property type="molecule type" value="Genomic_DNA"/>
</dbReference>
<reference evidence="6 7" key="1">
    <citation type="submission" date="2018-08" db="EMBL/GenBank/DDBJ databases">
        <title>Draft genome sequences of two Aspergillus turcosus clinical strains isolated from bronchoalveolar lavage fluid: one azole-susceptible and the other azole-resistant.</title>
        <authorList>
            <person name="Parent-Michaud M."/>
            <person name="Dufresne P.J."/>
            <person name="Fournier E."/>
            <person name="Martineau C."/>
            <person name="Moreira S."/>
            <person name="Perkins V."/>
            <person name="De Repentigny L."/>
            <person name="Dufresne S.F."/>
        </authorList>
    </citation>
    <scope>NUCLEOTIDE SEQUENCE [LARGE SCALE GENOMIC DNA]</scope>
    <source>
        <strain evidence="6">HMR AF 1038</strain>
    </source>
</reference>
<evidence type="ECO:0000256" key="5">
    <source>
        <dbReference type="SAM" id="MobiDB-lite"/>
    </source>
</evidence>
<dbReference type="InterPro" id="IPR008949">
    <property type="entry name" value="Isoprenoid_synthase_dom_sf"/>
</dbReference>
<keyword evidence="4" id="KW-0456">Lyase</keyword>
<dbReference type="EC" id="4.2.3.-" evidence="4"/>
<organism evidence="6 7">
    <name type="scientific">Aspergillus turcosus</name>
    <dbReference type="NCBI Taxonomy" id="1245748"/>
    <lineage>
        <taxon>Eukaryota</taxon>
        <taxon>Fungi</taxon>
        <taxon>Dikarya</taxon>
        <taxon>Ascomycota</taxon>
        <taxon>Pezizomycotina</taxon>
        <taxon>Eurotiomycetes</taxon>
        <taxon>Eurotiomycetidae</taxon>
        <taxon>Eurotiales</taxon>
        <taxon>Aspergillaceae</taxon>
        <taxon>Aspergillus</taxon>
        <taxon>Aspergillus subgen. Fumigati</taxon>
    </lineage>
</organism>
<dbReference type="Proteomes" id="UP000215289">
    <property type="component" value="Unassembled WGS sequence"/>
</dbReference>
<keyword evidence="3 4" id="KW-0460">Magnesium</keyword>
<evidence type="ECO:0000256" key="4">
    <source>
        <dbReference type="RuleBase" id="RU366034"/>
    </source>
</evidence>
<dbReference type="GO" id="GO:0046872">
    <property type="term" value="F:metal ion binding"/>
    <property type="evidence" value="ECO:0007669"/>
    <property type="project" value="UniProtKB-KW"/>
</dbReference>
<keyword evidence="7" id="KW-1185">Reference proteome</keyword>
<dbReference type="SFLD" id="SFLDG01020">
    <property type="entry name" value="Terpene_Cyclase_Like_2"/>
    <property type="match status" value="1"/>
</dbReference>
<proteinExistence type="inferred from homology"/>
<dbReference type="InterPro" id="IPR034686">
    <property type="entry name" value="Terpene_cyclase-like_2"/>
</dbReference>
<dbReference type="SMR" id="A0A421CTX2"/>
<evidence type="ECO:0000256" key="2">
    <source>
        <dbReference type="ARBA" id="ARBA00006333"/>
    </source>
</evidence>
<dbReference type="SFLD" id="SFLDS00005">
    <property type="entry name" value="Isoprenoid_Synthase_Type_I"/>
    <property type="match status" value="1"/>
</dbReference>
<dbReference type="OrthoDB" id="4467523at2759"/>
<dbReference type="GO" id="GO:0010333">
    <property type="term" value="F:terpene synthase activity"/>
    <property type="evidence" value="ECO:0007669"/>
    <property type="project" value="InterPro"/>
</dbReference>
<dbReference type="GO" id="GO:0008299">
    <property type="term" value="P:isoprenoid biosynthetic process"/>
    <property type="evidence" value="ECO:0007669"/>
    <property type="project" value="UniProtKB-ARBA"/>
</dbReference>
<feature type="compositionally biased region" description="Low complexity" evidence="5">
    <location>
        <begin position="30"/>
        <end position="47"/>
    </location>
</feature>
<dbReference type="Pfam" id="PF19086">
    <property type="entry name" value="Terpene_syn_C_2"/>
    <property type="match status" value="1"/>
</dbReference>
<comment type="caution">
    <text evidence="6">The sequence shown here is derived from an EMBL/GenBank/DDBJ whole genome shotgun (WGS) entry which is preliminary data.</text>
</comment>
<comment type="similarity">
    <text evidence="2 4">Belongs to the terpene synthase family.</text>
</comment>
<evidence type="ECO:0000313" key="6">
    <source>
        <dbReference type="EMBL" id="RLL93244.1"/>
    </source>
</evidence>
<dbReference type="STRING" id="1245748.A0A421CTX2"/>
<dbReference type="PANTHER" id="PTHR35201:SF4">
    <property type="entry name" value="BETA-PINACENE SYNTHASE-RELATED"/>
    <property type="match status" value="1"/>
</dbReference>
<comment type="cofactor">
    <cofactor evidence="1 4">
        <name>Mg(2+)</name>
        <dbReference type="ChEBI" id="CHEBI:18420"/>
    </cofactor>
</comment>
<name>A0A421CTX2_9EURO</name>
<sequence>MDVTTEPMPTMIPSDDPGSIDLMNQTELPSSDVSHSSDIHSNSSAGSPATVNSETTHDEIQQESKHDFVFVPDMFSSIMAVKPVVNPHYHEVKPKADAWITRIISADEKWASRNSRVDLCFLASIWAPYCDEEALRMMVDWNHWVFLFDDQFDEGHLSTDLQAAQDEIDRTMAIMSDTEPPVRAEDNPIRYVFQTTWDRLKQRASPELQIRWKEMHKRFFDGLIAQVKVMQEQRTFSRDVQEYMNMRRLTIGAYPAIALTEYALGIDLPNSIVDHPSLQECMCISADLVLLVNDILSYKKDLKLGVDHNLITLLQEKGLSMQKAIDSISDMLNDCYKRWYTALANLPVYGEETDRNVLRFVDACRNVALGNLYWSFKTGRYLGAEGESVRETRMLNMVI</sequence>
<protein>
    <recommendedName>
        <fullName evidence="4">Terpene synthase</fullName>
        <ecNumber evidence="4">4.2.3.-</ecNumber>
    </recommendedName>
</protein>
<keyword evidence="4" id="KW-0479">Metal-binding</keyword>
<dbReference type="Gene3D" id="1.10.600.10">
    <property type="entry name" value="Farnesyl Diphosphate Synthase"/>
    <property type="match status" value="1"/>
</dbReference>
<feature type="region of interest" description="Disordered" evidence="5">
    <location>
        <begin position="1"/>
        <end position="61"/>
    </location>
</feature>